<dbReference type="PANTHER" id="PTHR43682:SF1">
    <property type="entry name" value="LACTATE UTILIZATION PROTEIN C"/>
    <property type="match status" value="1"/>
</dbReference>
<evidence type="ECO:0000313" key="2">
    <source>
        <dbReference type="EMBL" id="TCO26999.1"/>
    </source>
</evidence>
<dbReference type="SUPFAM" id="SSF100950">
    <property type="entry name" value="NagB/RpiA/CoA transferase-like"/>
    <property type="match status" value="1"/>
</dbReference>
<accession>A0A4R2HEX8</accession>
<feature type="domain" description="LUD" evidence="1">
    <location>
        <begin position="119"/>
        <end position="225"/>
    </location>
</feature>
<dbReference type="PANTHER" id="PTHR43682">
    <property type="entry name" value="LACTATE UTILIZATION PROTEIN C"/>
    <property type="match status" value="1"/>
</dbReference>
<evidence type="ECO:0000259" key="1">
    <source>
        <dbReference type="Pfam" id="PF02589"/>
    </source>
</evidence>
<evidence type="ECO:0000313" key="3">
    <source>
        <dbReference type="Proteomes" id="UP000295684"/>
    </source>
</evidence>
<dbReference type="Proteomes" id="UP000295684">
    <property type="component" value="Unassembled WGS sequence"/>
</dbReference>
<dbReference type="Pfam" id="PF02589">
    <property type="entry name" value="LUD_dom"/>
    <property type="match status" value="1"/>
</dbReference>
<dbReference type="AlphaFoldDB" id="A0A4R2HEX8"/>
<dbReference type="EMBL" id="SLWO01000003">
    <property type="protein sequence ID" value="TCO26999.1"/>
    <property type="molecule type" value="Genomic_DNA"/>
</dbReference>
<organism evidence="2 3">
    <name type="scientific">Pedobacter psychrotolerans</name>
    <dbReference type="NCBI Taxonomy" id="1843235"/>
    <lineage>
        <taxon>Bacteria</taxon>
        <taxon>Pseudomonadati</taxon>
        <taxon>Bacteroidota</taxon>
        <taxon>Sphingobacteriia</taxon>
        <taxon>Sphingobacteriales</taxon>
        <taxon>Sphingobacteriaceae</taxon>
        <taxon>Pedobacter</taxon>
    </lineage>
</organism>
<sequence>MFEPLNPKSSRVHFLSQMKDNTTAKEQILKKIRKALLEKRENPYPNLEESPLYKKNTDELEILFAEQLTAISGNFIFCEDGIDFFENMLQLADKFRWRKIYCWEPELQAFLTKYEFPFYQTDKDFEQAEVGITLCEALIARNGSVMVSNQGAAGRRLSIFPHHHIVIAKTSQLVLDLKDGFQLLKNKYGNQIPSMISNITGPSRTADIEKTLVLGAHGPKELFVFMIDDLS</sequence>
<dbReference type="Gene3D" id="3.40.50.10420">
    <property type="entry name" value="NagB/RpiA/CoA transferase-like"/>
    <property type="match status" value="1"/>
</dbReference>
<gene>
    <name evidence="2" type="ORF">EV200_103332</name>
</gene>
<comment type="caution">
    <text evidence="2">The sequence shown here is derived from an EMBL/GenBank/DDBJ whole genome shotgun (WGS) entry which is preliminary data.</text>
</comment>
<reference evidence="2 3" key="1">
    <citation type="submission" date="2019-03" db="EMBL/GenBank/DDBJ databases">
        <title>Genomic Encyclopedia of Type Strains, Phase IV (KMG-IV): sequencing the most valuable type-strain genomes for metagenomic binning, comparative biology and taxonomic classification.</title>
        <authorList>
            <person name="Goeker M."/>
        </authorList>
    </citation>
    <scope>NUCLEOTIDE SEQUENCE [LARGE SCALE GENOMIC DNA]</scope>
    <source>
        <strain evidence="2 3">DSM 103236</strain>
    </source>
</reference>
<proteinExistence type="predicted"/>
<dbReference type="InterPro" id="IPR037171">
    <property type="entry name" value="NagB/RpiA_transferase-like"/>
</dbReference>
<dbReference type="InterPro" id="IPR024185">
    <property type="entry name" value="FTHF_cligase-like_sf"/>
</dbReference>
<protein>
    <submittedName>
        <fullName evidence="2">L-lactate dehydrogenase complex protein LldG</fullName>
    </submittedName>
</protein>
<dbReference type="InterPro" id="IPR003741">
    <property type="entry name" value="LUD_dom"/>
</dbReference>
<name>A0A4R2HEX8_9SPHI</name>